<evidence type="ECO:0000259" key="1">
    <source>
        <dbReference type="Pfam" id="PF01323"/>
    </source>
</evidence>
<sequence length="246" mass="27116">MTTDTTLNKPGKIHVELWTDFICPWCGIGERKFLDALQAFPHSKEVDVAIRSFRLRPDSVPALVPEVLREKRALLPDEIAAAIDRLEKLGTEAGLSYRLAGSWSCDTMDGHRLVKLAQKTQQDTTLFRRLFRAAMCEEQAIHDPDVLRVLAREVGLDPASVDDVLNGDQYRDAVLADEEVMREHGGRGIPFFVLNGCLNYSGALSTDIFLSALNKAWNSNTASTDCEQQKDAATLCGPDGCALPGN</sequence>
<dbReference type="Pfam" id="PF01323">
    <property type="entry name" value="DSBA"/>
    <property type="match status" value="1"/>
</dbReference>
<dbReference type="InterPro" id="IPR036249">
    <property type="entry name" value="Thioredoxin-like_sf"/>
</dbReference>
<name>A0A7W8BZ32_9BACT</name>
<dbReference type="GO" id="GO:0016491">
    <property type="term" value="F:oxidoreductase activity"/>
    <property type="evidence" value="ECO:0007669"/>
    <property type="project" value="InterPro"/>
</dbReference>
<evidence type="ECO:0000313" key="2">
    <source>
        <dbReference type="EMBL" id="MBB5142601.1"/>
    </source>
</evidence>
<dbReference type="PANTHER" id="PTHR13887">
    <property type="entry name" value="GLUTATHIONE S-TRANSFERASE KAPPA"/>
    <property type="match status" value="1"/>
</dbReference>
<dbReference type="GO" id="GO:0016853">
    <property type="term" value="F:isomerase activity"/>
    <property type="evidence" value="ECO:0007669"/>
    <property type="project" value="UniProtKB-KW"/>
</dbReference>
<keyword evidence="3" id="KW-1185">Reference proteome</keyword>
<dbReference type="SUPFAM" id="SSF52833">
    <property type="entry name" value="Thioredoxin-like"/>
    <property type="match status" value="1"/>
</dbReference>
<comment type="caution">
    <text evidence="2">The sequence shown here is derived from an EMBL/GenBank/DDBJ whole genome shotgun (WGS) entry which is preliminary data.</text>
</comment>
<dbReference type="PANTHER" id="PTHR13887:SF41">
    <property type="entry name" value="THIOREDOXIN SUPERFAMILY PROTEIN"/>
    <property type="match status" value="1"/>
</dbReference>
<organism evidence="2 3">
    <name type="scientific">Desulfovibrio intestinalis</name>
    <dbReference type="NCBI Taxonomy" id="58621"/>
    <lineage>
        <taxon>Bacteria</taxon>
        <taxon>Pseudomonadati</taxon>
        <taxon>Thermodesulfobacteriota</taxon>
        <taxon>Desulfovibrionia</taxon>
        <taxon>Desulfovibrionales</taxon>
        <taxon>Desulfovibrionaceae</taxon>
        <taxon>Desulfovibrio</taxon>
    </lineage>
</organism>
<gene>
    <name evidence="2" type="ORF">HNQ38_000680</name>
</gene>
<dbReference type="Gene3D" id="3.40.30.10">
    <property type="entry name" value="Glutaredoxin"/>
    <property type="match status" value="1"/>
</dbReference>
<dbReference type="RefSeq" id="WP_183717995.1">
    <property type="nucleotide sequence ID" value="NZ_JACHGO010000002.1"/>
</dbReference>
<accession>A0A7W8BZ32</accession>
<dbReference type="InterPro" id="IPR001853">
    <property type="entry name" value="DSBA-like_thioredoxin_dom"/>
</dbReference>
<dbReference type="CDD" id="cd03024">
    <property type="entry name" value="DsbA_FrnE"/>
    <property type="match status" value="1"/>
</dbReference>
<proteinExistence type="predicted"/>
<feature type="domain" description="DSBA-like thioredoxin" evidence="1">
    <location>
        <begin position="15"/>
        <end position="213"/>
    </location>
</feature>
<evidence type="ECO:0000313" key="3">
    <source>
        <dbReference type="Proteomes" id="UP000539075"/>
    </source>
</evidence>
<dbReference type="EMBL" id="JACHGO010000002">
    <property type="protein sequence ID" value="MBB5142601.1"/>
    <property type="molecule type" value="Genomic_DNA"/>
</dbReference>
<dbReference type="AlphaFoldDB" id="A0A7W8BZ32"/>
<protein>
    <submittedName>
        <fullName evidence="2">Putative DsbA family dithiol-disulfide isomerase</fullName>
    </submittedName>
</protein>
<reference evidence="2 3" key="1">
    <citation type="submission" date="2020-08" db="EMBL/GenBank/DDBJ databases">
        <title>Genomic Encyclopedia of Type Strains, Phase IV (KMG-IV): sequencing the most valuable type-strain genomes for metagenomic binning, comparative biology and taxonomic classification.</title>
        <authorList>
            <person name="Goeker M."/>
        </authorList>
    </citation>
    <scope>NUCLEOTIDE SEQUENCE [LARGE SCALE GENOMIC DNA]</scope>
    <source>
        <strain evidence="2 3">DSM 11275</strain>
    </source>
</reference>
<dbReference type="Proteomes" id="UP000539075">
    <property type="component" value="Unassembled WGS sequence"/>
</dbReference>
<keyword evidence="2" id="KW-0413">Isomerase</keyword>